<feature type="signal peptide" evidence="1">
    <location>
        <begin position="1"/>
        <end position="21"/>
    </location>
</feature>
<gene>
    <name evidence="2" type="ORF">ACFSJ3_15195</name>
</gene>
<sequence length="238" mass="26711">MRFFLLVITFLTATLGLQAQATDWPTFPVPDNAQVTIIAQEIRNNGLPLHILELRTDKTMAEVMSFYRQEWTNNTGDVEGFIEQELNGAPLISHYDPSEQMMFAVQLNKVQGITIGTLSISYMGIFEDESDFSPGKGLPVPARSVVIQDFTAAEMVGSSRTATIRTKQSIAMAKEFYLKHYMNRGWQNISYRMKDSRSKGILLFSRNGNEVQLIFSRPKGSDVTDIVMVQVNKGSGLK</sequence>
<evidence type="ECO:0000256" key="1">
    <source>
        <dbReference type="SAM" id="SignalP"/>
    </source>
</evidence>
<organism evidence="2 3">
    <name type="scientific">Corallincola platygyrae</name>
    <dbReference type="NCBI Taxonomy" id="1193278"/>
    <lineage>
        <taxon>Bacteria</taxon>
        <taxon>Pseudomonadati</taxon>
        <taxon>Pseudomonadota</taxon>
        <taxon>Gammaproteobacteria</taxon>
        <taxon>Alteromonadales</taxon>
        <taxon>Psychromonadaceae</taxon>
        <taxon>Corallincola</taxon>
    </lineage>
</organism>
<accession>A0ABW4XP56</accession>
<feature type="chain" id="PRO_5045300597" evidence="1">
    <location>
        <begin position="22"/>
        <end position="238"/>
    </location>
</feature>
<comment type="caution">
    <text evidence="2">The sequence shown here is derived from an EMBL/GenBank/DDBJ whole genome shotgun (WGS) entry which is preliminary data.</text>
</comment>
<name>A0ABW4XP56_9GAMM</name>
<protein>
    <submittedName>
        <fullName evidence="2">Uncharacterized protein</fullName>
    </submittedName>
</protein>
<evidence type="ECO:0000313" key="3">
    <source>
        <dbReference type="Proteomes" id="UP001597380"/>
    </source>
</evidence>
<reference evidence="3" key="1">
    <citation type="journal article" date="2019" name="Int. J. Syst. Evol. Microbiol.">
        <title>The Global Catalogue of Microorganisms (GCM) 10K type strain sequencing project: providing services to taxonomists for standard genome sequencing and annotation.</title>
        <authorList>
            <consortium name="The Broad Institute Genomics Platform"/>
            <consortium name="The Broad Institute Genome Sequencing Center for Infectious Disease"/>
            <person name="Wu L."/>
            <person name="Ma J."/>
        </authorList>
    </citation>
    <scope>NUCLEOTIDE SEQUENCE [LARGE SCALE GENOMIC DNA]</scope>
    <source>
        <strain evidence="3">CGMCC 1.10992</strain>
    </source>
</reference>
<dbReference type="RefSeq" id="WP_345340504.1">
    <property type="nucleotide sequence ID" value="NZ_BAABLI010000015.1"/>
</dbReference>
<dbReference type="EMBL" id="JBHUHT010000017">
    <property type="protein sequence ID" value="MFD2097342.1"/>
    <property type="molecule type" value="Genomic_DNA"/>
</dbReference>
<dbReference type="Proteomes" id="UP001597380">
    <property type="component" value="Unassembled WGS sequence"/>
</dbReference>
<keyword evidence="3" id="KW-1185">Reference proteome</keyword>
<proteinExistence type="predicted"/>
<evidence type="ECO:0000313" key="2">
    <source>
        <dbReference type="EMBL" id="MFD2097342.1"/>
    </source>
</evidence>
<keyword evidence="1" id="KW-0732">Signal</keyword>